<accession>A0A835VN63</accession>
<dbReference type="EMBL" id="JADCNM010000001">
    <property type="protein sequence ID" value="KAG0503245.1"/>
    <property type="molecule type" value="Genomic_DNA"/>
</dbReference>
<comment type="subcellular location">
    <subcellularLocation>
        <location evidence="1">Nucleus</location>
    </subcellularLocation>
</comment>
<keyword evidence="2" id="KW-0805">Transcription regulation</keyword>
<dbReference type="InterPro" id="IPR001471">
    <property type="entry name" value="AP2/ERF_dom"/>
</dbReference>
<dbReference type="GO" id="GO:0045893">
    <property type="term" value="P:positive regulation of DNA-templated transcription"/>
    <property type="evidence" value="ECO:0007669"/>
    <property type="project" value="TreeGrafter"/>
</dbReference>
<dbReference type="GO" id="GO:0000976">
    <property type="term" value="F:transcription cis-regulatory region binding"/>
    <property type="evidence" value="ECO:0007669"/>
    <property type="project" value="TreeGrafter"/>
</dbReference>
<dbReference type="PROSITE" id="PS51032">
    <property type="entry name" value="AP2_ERF"/>
    <property type="match status" value="1"/>
</dbReference>
<keyword evidence="3" id="KW-0238">DNA-binding</keyword>
<dbReference type="PRINTS" id="PR00367">
    <property type="entry name" value="ETHRSPELEMNT"/>
</dbReference>
<feature type="region of interest" description="Disordered" evidence="7">
    <location>
        <begin position="171"/>
        <end position="190"/>
    </location>
</feature>
<dbReference type="SUPFAM" id="SSF54171">
    <property type="entry name" value="DNA-binding domain"/>
    <property type="match status" value="1"/>
</dbReference>
<dbReference type="Gene3D" id="3.30.730.10">
    <property type="entry name" value="AP2/ERF domain"/>
    <property type="match status" value="1"/>
</dbReference>
<dbReference type="InterPro" id="IPR016177">
    <property type="entry name" value="DNA-bd_dom_sf"/>
</dbReference>
<name>A0A835VN63_VANPL</name>
<evidence type="ECO:0000256" key="7">
    <source>
        <dbReference type="SAM" id="MobiDB-lite"/>
    </source>
</evidence>
<evidence type="ECO:0000313" key="10">
    <source>
        <dbReference type="Proteomes" id="UP000639772"/>
    </source>
</evidence>
<evidence type="ECO:0000256" key="6">
    <source>
        <dbReference type="ARBA" id="ARBA00024343"/>
    </source>
</evidence>
<dbReference type="GO" id="GO:0006950">
    <property type="term" value="P:response to stress"/>
    <property type="evidence" value="ECO:0007669"/>
    <property type="project" value="TreeGrafter"/>
</dbReference>
<comment type="caution">
    <text evidence="9">The sequence shown here is derived from an EMBL/GenBank/DDBJ whole genome shotgun (WGS) entry which is preliminary data.</text>
</comment>
<feature type="compositionally biased region" description="Low complexity" evidence="7">
    <location>
        <begin position="105"/>
        <end position="120"/>
    </location>
</feature>
<dbReference type="SMART" id="SM00380">
    <property type="entry name" value="AP2"/>
    <property type="match status" value="1"/>
</dbReference>
<proteinExistence type="inferred from homology"/>
<protein>
    <recommendedName>
        <fullName evidence="8">AP2/ERF domain-containing protein</fullName>
    </recommendedName>
</protein>
<evidence type="ECO:0000313" key="9">
    <source>
        <dbReference type="EMBL" id="KAG0503245.1"/>
    </source>
</evidence>
<sequence>MDASPPRSARQIEQCPDISLSNPTVRRSRGRGGPDNSKFRYRGVRQRSWGKWVAEIREPRKRARKWLGTFSTAEDAARAYDRAALILYGPRAQLNLQPSPSGGCSTTTHHSSAASSSSFSSTATLRPLLPRPAAIPLSLHPHASASLIPFAYHTLLAPAVAGAGYHLETPPAPPPLSQAKESVPGLPMSASPAPPALEMISTALEPPETSSIGEAWGYDDYTAATAYLWDDADPFLFDL</sequence>
<dbReference type="GO" id="GO:0003700">
    <property type="term" value="F:DNA-binding transcription factor activity"/>
    <property type="evidence" value="ECO:0007669"/>
    <property type="project" value="InterPro"/>
</dbReference>
<feature type="domain" description="AP2/ERF" evidence="8">
    <location>
        <begin position="40"/>
        <end position="97"/>
    </location>
</feature>
<dbReference type="FunFam" id="3.30.730.10:FF:000001">
    <property type="entry name" value="Ethylene-responsive transcription factor 2"/>
    <property type="match status" value="1"/>
</dbReference>
<dbReference type="CDD" id="cd00018">
    <property type="entry name" value="AP2"/>
    <property type="match status" value="1"/>
</dbReference>
<comment type="similarity">
    <text evidence="6">Belongs to the AP2/ERF transcription factor family. ERF subfamily.</text>
</comment>
<feature type="region of interest" description="Disordered" evidence="7">
    <location>
        <begin position="1"/>
        <end position="40"/>
    </location>
</feature>
<dbReference type="PANTHER" id="PTHR31241">
    <property type="entry name" value="DEHYDRATION-RESPONSIVE ELEMENT-BINDING PROTEIN 2C"/>
    <property type="match status" value="1"/>
</dbReference>
<evidence type="ECO:0000259" key="8">
    <source>
        <dbReference type="PROSITE" id="PS51032"/>
    </source>
</evidence>
<evidence type="ECO:0000256" key="4">
    <source>
        <dbReference type="ARBA" id="ARBA00023163"/>
    </source>
</evidence>
<evidence type="ECO:0000256" key="1">
    <source>
        <dbReference type="ARBA" id="ARBA00004123"/>
    </source>
</evidence>
<dbReference type="PANTHER" id="PTHR31241:SF24">
    <property type="entry name" value="ETHYLENE-RESPONSIVE TRANSCRIPTION FACTOR ABI4"/>
    <property type="match status" value="1"/>
</dbReference>
<evidence type="ECO:0000256" key="2">
    <source>
        <dbReference type="ARBA" id="ARBA00023015"/>
    </source>
</evidence>
<dbReference type="GO" id="GO:0005634">
    <property type="term" value="C:nucleus"/>
    <property type="evidence" value="ECO:0007669"/>
    <property type="project" value="UniProtKB-SubCell"/>
</dbReference>
<dbReference type="Pfam" id="PF00847">
    <property type="entry name" value="AP2"/>
    <property type="match status" value="1"/>
</dbReference>
<dbReference type="InterPro" id="IPR036955">
    <property type="entry name" value="AP2/ERF_dom_sf"/>
</dbReference>
<evidence type="ECO:0000256" key="5">
    <source>
        <dbReference type="ARBA" id="ARBA00023242"/>
    </source>
</evidence>
<feature type="region of interest" description="Disordered" evidence="7">
    <location>
        <begin position="98"/>
        <end position="120"/>
    </location>
</feature>
<gene>
    <name evidence="9" type="ORF">HPP92_003317</name>
</gene>
<dbReference type="Proteomes" id="UP000639772">
    <property type="component" value="Chromosome 1"/>
</dbReference>
<dbReference type="AlphaFoldDB" id="A0A835VN63"/>
<organism evidence="9 10">
    <name type="scientific">Vanilla planifolia</name>
    <name type="common">Vanilla</name>
    <dbReference type="NCBI Taxonomy" id="51239"/>
    <lineage>
        <taxon>Eukaryota</taxon>
        <taxon>Viridiplantae</taxon>
        <taxon>Streptophyta</taxon>
        <taxon>Embryophyta</taxon>
        <taxon>Tracheophyta</taxon>
        <taxon>Spermatophyta</taxon>
        <taxon>Magnoliopsida</taxon>
        <taxon>Liliopsida</taxon>
        <taxon>Asparagales</taxon>
        <taxon>Orchidaceae</taxon>
        <taxon>Vanilloideae</taxon>
        <taxon>Vanilleae</taxon>
        <taxon>Vanilla</taxon>
    </lineage>
</organism>
<keyword evidence="5" id="KW-0539">Nucleus</keyword>
<evidence type="ECO:0000256" key="3">
    <source>
        <dbReference type="ARBA" id="ARBA00023125"/>
    </source>
</evidence>
<keyword evidence="4" id="KW-0804">Transcription</keyword>
<dbReference type="OrthoDB" id="1938645at2759"/>
<reference evidence="9 10" key="1">
    <citation type="journal article" date="2020" name="Nat. Food">
        <title>A phased Vanilla planifolia genome enables genetic improvement of flavour and production.</title>
        <authorList>
            <person name="Hasing T."/>
            <person name="Tang H."/>
            <person name="Brym M."/>
            <person name="Khazi F."/>
            <person name="Huang T."/>
            <person name="Chambers A.H."/>
        </authorList>
    </citation>
    <scope>NUCLEOTIDE SEQUENCE [LARGE SCALE GENOMIC DNA]</scope>
    <source>
        <tissue evidence="9">Leaf</tissue>
    </source>
</reference>